<comment type="caution">
    <text evidence="2">The sequence shown here is derived from an EMBL/GenBank/DDBJ whole genome shotgun (WGS) entry which is preliminary data.</text>
</comment>
<keyword evidence="3" id="KW-1185">Reference proteome</keyword>
<evidence type="ECO:0000313" key="3">
    <source>
        <dbReference type="Proteomes" id="UP000765509"/>
    </source>
</evidence>
<evidence type="ECO:0000313" key="2">
    <source>
        <dbReference type="EMBL" id="MBW0486034.1"/>
    </source>
</evidence>
<organism evidence="2 3">
    <name type="scientific">Austropuccinia psidii MF-1</name>
    <dbReference type="NCBI Taxonomy" id="1389203"/>
    <lineage>
        <taxon>Eukaryota</taxon>
        <taxon>Fungi</taxon>
        <taxon>Dikarya</taxon>
        <taxon>Basidiomycota</taxon>
        <taxon>Pucciniomycotina</taxon>
        <taxon>Pucciniomycetes</taxon>
        <taxon>Pucciniales</taxon>
        <taxon>Sphaerophragmiaceae</taxon>
        <taxon>Austropuccinia</taxon>
    </lineage>
</organism>
<dbReference type="Proteomes" id="UP000765509">
    <property type="component" value="Unassembled WGS sequence"/>
</dbReference>
<proteinExistence type="predicted"/>
<dbReference type="EMBL" id="AVOT02008452">
    <property type="protein sequence ID" value="MBW0486034.1"/>
    <property type="molecule type" value="Genomic_DNA"/>
</dbReference>
<sequence length="102" mass="11021">MGPEVLMAIFGTNEIGGQNWLRWVHLWFRTHLASLDLGHKGPKGTTAYGPWAVDYGPQAIGGLNGPKTHTQRGGAKRQEAPGSPEGPPRPRKGVLAWGLVRC</sequence>
<dbReference type="AlphaFoldDB" id="A0A9Q3CL69"/>
<name>A0A9Q3CL69_9BASI</name>
<protein>
    <submittedName>
        <fullName evidence="2">Uncharacterized protein</fullName>
    </submittedName>
</protein>
<feature type="region of interest" description="Disordered" evidence="1">
    <location>
        <begin position="59"/>
        <end position="93"/>
    </location>
</feature>
<reference evidence="2" key="1">
    <citation type="submission" date="2021-03" db="EMBL/GenBank/DDBJ databases">
        <title>Draft genome sequence of rust myrtle Austropuccinia psidii MF-1, a brazilian biotype.</title>
        <authorList>
            <person name="Quecine M.C."/>
            <person name="Pachon D.M.R."/>
            <person name="Bonatelli M.L."/>
            <person name="Correr F.H."/>
            <person name="Franceschini L.M."/>
            <person name="Leite T.F."/>
            <person name="Margarido G.R.A."/>
            <person name="Almeida C.A."/>
            <person name="Ferrarezi J.A."/>
            <person name="Labate C.A."/>
        </authorList>
    </citation>
    <scope>NUCLEOTIDE SEQUENCE</scope>
    <source>
        <strain evidence="2">MF-1</strain>
    </source>
</reference>
<gene>
    <name evidence="2" type="ORF">O181_025749</name>
</gene>
<accession>A0A9Q3CL69</accession>
<evidence type="ECO:0000256" key="1">
    <source>
        <dbReference type="SAM" id="MobiDB-lite"/>
    </source>
</evidence>